<reference evidence="2 3" key="1">
    <citation type="submission" date="2020-05" db="EMBL/GenBank/DDBJ databases">
        <title>Whole genome shotgun sequence of Streptomyces fulvorobeus NBRC 15897.</title>
        <authorList>
            <person name="Komaki H."/>
            <person name="Tamura T."/>
        </authorList>
    </citation>
    <scope>NUCLEOTIDE SEQUENCE [LARGE SCALE GENOMIC DNA]</scope>
    <source>
        <strain evidence="2 3">NBRC 15897</strain>
    </source>
</reference>
<dbReference type="Proteomes" id="UP000498980">
    <property type="component" value="Unassembled WGS sequence"/>
</dbReference>
<gene>
    <name evidence="2" type="primary">terL</name>
    <name evidence="2" type="ORF">Sfulv_55120</name>
</gene>
<comment type="caution">
    <text evidence="2">The sequence shown here is derived from an EMBL/GenBank/DDBJ whole genome shotgun (WGS) entry which is preliminary data.</text>
</comment>
<evidence type="ECO:0000256" key="1">
    <source>
        <dbReference type="SAM" id="MobiDB-lite"/>
    </source>
</evidence>
<feature type="region of interest" description="Disordered" evidence="1">
    <location>
        <begin position="178"/>
        <end position="198"/>
    </location>
</feature>
<dbReference type="AlphaFoldDB" id="A0A7J0CDV3"/>
<name>A0A7J0CDV3_9ACTN</name>
<accession>A0A7J0CDV3</accession>
<keyword evidence="3" id="KW-1185">Reference proteome</keyword>
<organism evidence="2 3">
    <name type="scientific">Streptomyces fulvorobeus</name>
    <dbReference type="NCBI Taxonomy" id="284028"/>
    <lineage>
        <taxon>Bacteria</taxon>
        <taxon>Bacillati</taxon>
        <taxon>Actinomycetota</taxon>
        <taxon>Actinomycetes</taxon>
        <taxon>Kitasatosporales</taxon>
        <taxon>Streptomycetaceae</taxon>
        <taxon>Streptomyces</taxon>
    </lineage>
</organism>
<dbReference type="EMBL" id="BLWC01000001">
    <property type="protein sequence ID" value="GFN00702.1"/>
    <property type="molecule type" value="Genomic_DNA"/>
</dbReference>
<proteinExistence type="predicted"/>
<sequence length="572" mass="64246">MPHVTVRAPGHDRSRSMGWLAVAWMEYFVVHGPGDVQGMPVSHGDEYTGFVVDCYALGEGGKDDGRMMYDSAFFSRPKGCDKSGLGARIGLFEALGPCRFARWAEGGEVYEDPWGLGFRYIYEAGEPMGRPVTVPYLRIMATEEGQTGNVYDTIYFNLTDEASRLSQVPGVDPGVTKINLPDGGEITPSTASASSKDGGKETWVCFDETHLYNTPELRRMYTTMTRNLRKRKKIAGTWYLETTTMFAPGQDSVAERTYEEAEAIREGRKKRGRARLMYDHRYGVVKDLKNEDELRAALRDAYGDAMEWIDEDTLVDDFYDLRNDSADGKRYFLNSRTSSSDAWMDSDAWELCRRPEQIDAGELITLGFDGSINDDATALVACRVSDGHLQLLGCWEKPEGPEGEGWQVDRESVDNAVSRAFEKYEVCGFYCDPPKWQDYVDKWTAEHGEALQVSATQARPLEWWTTRPTVMEHALDRFVEAVDDQALSYAGTDKADDDEPYSKLGATLTRHVLNAKRRPMGRNHIGIGKEHPKSPKKIDAAMSATLAYECRADAIAAGITKRKKRSRRLVAF</sequence>
<protein>
    <submittedName>
        <fullName evidence="2">Terminase</fullName>
    </submittedName>
</protein>
<evidence type="ECO:0000313" key="3">
    <source>
        <dbReference type="Proteomes" id="UP000498980"/>
    </source>
</evidence>
<evidence type="ECO:0000313" key="2">
    <source>
        <dbReference type="EMBL" id="GFN00702.1"/>
    </source>
</evidence>